<dbReference type="OrthoDB" id="185373at2759"/>
<dbReference type="GO" id="GO:0003723">
    <property type="term" value="F:RNA binding"/>
    <property type="evidence" value="ECO:0007669"/>
    <property type="project" value="InterPro"/>
</dbReference>
<evidence type="ECO:0000256" key="2">
    <source>
        <dbReference type="PROSITE-ProRule" id="PRU00708"/>
    </source>
</evidence>
<dbReference type="FunFam" id="1.25.40.10:FF:000184">
    <property type="entry name" value="Pentatricopeptide repeat-containing protein, chloroplastic"/>
    <property type="match status" value="1"/>
</dbReference>
<dbReference type="AlphaFoldDB" id="A0A835PP80"/>
<dbReference type="InterPro" id="IPR046960">
    <property type="entry name" value="PPR_At4g14850-like_plant"/>
</dbReference>
<evidence type="ECO:0000313" key="4">
    <source>
        <dbReference type="Proteomes" id="UP000639772"/>
    </source>
</evidence>
<dbReference type="Pfam" id="PF20430">
    <property type="entry name" value="Eplus_motif"/>
    <property type="match status" value="1"/>
</dbReference>
<dbReference type="InterPro" id="IPR011990">
    <property type="entry name" value="TPR-like_helical_dom_sf"/>
</dbReference>
<comment type="caution">
    <text evidence="3">The sequence shown here is derived from an EMBL/GenBank/DDBJ whole genome shotgun (WGS) entry which is preliminary data.</text>
</comment>
<dbReference type="Pfam" id="PF20431">
    <property type="entry name" value="E_motif"/>
    <property type="match status" value="1"/>
</dbReference>
<evidence type="ECO:0008006" key="5">
    <source>
        <dbReference type="Google" id="ProtNLM"/>
    </source>
</evidence>
<keyword evidence="1" id="KW-0677">Repeat</keyword>
<organism evidence="3 4">
    <name type="scientific">Vanilla planifolia</name>
    <name type="common">Vanilla</name>
    <dbReference type="NCBI Taxonomy" id="51239"/>
    <lineage>
        <taxon>Eukaryota</taxon>
        <taxon>Viridiplantae</taxon>
        <taxon>Streptophyta</taxon>
        <taxon>Embryophyta</taxon>
        <taxon>Tracheophyta</taxon>
        <taxon>Spermatophyta</taxon>
        <taxon>Magnoliopsida</taxon>
        <taxon>Liliopsida</taxon>
        <taxon>Asparagales</taxon>
        <taxon>Orchidaceae</taxon>
        <taxon>Vanilloideae</taxon>
        <taxon>Vanilleae</taxon>
        <taxon>Vanilla</taxon>
    </lineage>
</organism>
<name>A0A835PP80_VANPL</name>
<dbReference type="Pfam" id="PF13041">
    <property type="entry name" value="PPR_2"/>
    <property type="match status" value="1"/>
</dbReference>
<dbReference type="Proteomes" id="UP000639772">
    <property type="component" value="Unassembled WGS sequence"/>
</dbReference>
<feature type="repeat" description="PPR" evidence="2">
    <location>
        <begin position="151"/>
        <end position="185"/>
    </location>
</feature>
<proteinExistence type="predicted"/>
<gene>
    <name evidence="3" type="ORF">HPP92_025021</name>
</gene>
<dbReference type="EMBL" id="JADCNM010000014">
    <property type="protein sequence ID" value="KAG0453717.1"/>
    <property type="molecule type" value="Genomic_DNA"/>
</dbReference>
<dbReference type="InterPro" id="IPR046848">
    <property type="entry name" value="E_motif"/>
</dbReference>
<dbReference type="NCBIfam" id="TIGR00756">
    <property type="entry name" value="PPR"/>
    <property type="match status" value="2"/>
</dbReference>
<dbReference type="InterPro" id="IPR046849">
    <property type="entry name" value="E2_motif"/>
</dbReference>
<feature type="repeat" description="PPR" evidence="2">
    <location>
        <begin position="116"/>
        <end position="150"/>
    </location>
</feature>
<dbReference type="Gene3D" id="1.25.40.10">
    <property type="entry name" value="Tetratricopeptide repeat domain"/>
    <property type="match status" value="2"/>
</dbReference>
<evidence type="ECO:0000313" key="3">
    <source>
        <dbReference type="EMBL" id="KAG0453717.1"/>
    </source>
</evidence>
<dbReference type="GO" id="GO:0009451">
    <property type="term" value="P:RNA modification"/>
    <property type="evidence" value="ECO:0007669"/>
    <property type="project" value="InterPro"/>
</dbReference>
<reference evidence="3 4" key="1">
    <citation type="journal article" date="2020" name="Nat. Food">
        <title>A phased Vanilla planifolia genome enables genetic improvement of flavour and production.</title>
        <authorList>
            <person name="Hasing T."/>
            <person name="Tang H."/>
            <person name="Brym M."/>
            <person name="Khazi F."/>
            <person name="Huang T."/>
            <person name="Chambers A.H."/>
        </authorList>
    </citation>
    <scope>NUCLEOTIDE SEQUENCE [LARGE SCALE GENOMIC DNA]</scope>
    <source>
        <tissue evidence="3">Leaf</tissue>
    </source>
</reference>
<dbReference type="PROSITE" id="PS51375">
    <property type="entry name" value="PPR"/>
    <property type="match status" value="2"/>
</dbReference>
<dbReference type="SUPFAM" id="SSF48452">
    <property type="entry name" value="TPR-like"/>
    <property type="match status" value="1"/>
</dbReference>
<dbReference type="PANTHER" id="PTHR47926">
    <property type="entry name" value="PENTATRICOPEPTIDE REPEAT-CONTAINING PROTEIN"/>
    <property type="match status" value="1"/>
</dbReference>
<evidence type="ECO:0000256" key="1">
    <source>
        <dbReference type="ARBA" id="ARBA00022737"/>
    </source>
</evidence>
<sequence length="353" mass="39164">MCEEGVRRNAAEGRRVLECHDRWVCQRGEYRDALALFDRMVAIGPKANDVTMVSVLCACAHLGMLDRGRRTHRYIKDNGLAVSLAVSTSLVDMYAKCGSVGEAFVVFRSVPVTKTDVLIWNAIIGGFAMQGMAQESVELFTEMLSVGIKPDEITYLGLLSACSHGGFVGEAWEFFRSMQAHGLTTHVEHFACMVDVLGRAGCVESACDMVRAMPMEPSASLFGALLNACQTHGWAELGEAVGKRLVELEPEHDGRYIGLSNVFAISRRWEDAKRMREEMEKKGVKKAPGQSEIEVGGILHRFIAQDKSHPQSKELYLMLNSLTKQLKIEFDCSTAHHLDNLYLMGRAVETRES</sequence>
<dbReference type="InterPro" id="IPR002885">
    <property type="entry name" value="PPR_rpt"/>
</dbReference>
<protein>
    <recommendedName>
        <fullName evidence="5">Pentatricopeptide repeat-containing protein</fullName>
    </recommendedName>
</protein>
<dbReference type="Pfam" id="PF01535">
    <property type="entry name" value="PPR"/>
    <property type="match status" value="3"/>
</dbReference>
<dbReference type="PANTHER" id="PTHR47926:SF483">
    <property type="entry name" value="TETRATRICOPEPTIDE-LIKE HELICAL DOMAIN SUPERFAMILY"/>
    <property type="match status" value="1"/>
</dbReference>
<accession>A0A835PP80</accession>